<dbReference type="InterPro" id="IPR050553">
    <property type="entry name" value="Thioredoxin_ResA/DsbE_sf"/>
</dbReference>
<dbReference type="PROSITE" id="PS51352">
    <property type="entry name" value="THIOREDOXIN_2"/>
    <property type="match status" value="1"/>
</dbReference>
<keyword evidence="2" id="KW-0201">Cytochrome c-type biogenesis</keyword>
<dbReference type="Gene3D" id="3.40.30.10">
    <property type="entry name" value="Glutaredoxin"/>
    <property type="match status" value="1"/>
</dbReference>
<evidence type="ECO:0000256" key="2">
    <source>
        <dbReference type="ARBA" id="ARBA00022748"/>
    </source>
</evidence>
<evidence type="ECO:0000313" key="7">
    <source>
        <dbReference type="EMBL" id="TWI16587.1"/>
    </source>
</evidence>
<keyword evidence="5" id="KW-1133">Transmembrane helix</keyword>
<comment type="caution">
    <text evidence="7">The sequence shown here is derived from an EMBL/GenBank/DDBJ whole genome shotgun (WGS) entry which is preliminary data.</text>
</comment>
<comment type="subcellular location">
    <subcellularLocation>
        <location evidence="1">Cell envelope</location>
    </subcellularLocation>
</comment>
<dbReference type="PANTHER" id="PTHR42852:SF6">
    <property type="entry name" value="THIOL:DISULFIDE INTERCHANGE PROTEIN DSBE"/>
    <property type="match status" value="1"/>
</dbReference>
<name>A0A562M9I0_9SPHI</name>
<dbReference type="GO" id="GO:0016491">
    <property type="term" value="F:oxidoreductase activity"/>
    <property type="evidence" value="ECO:0007669"/>
    <property type="project" value="InterPro"/>
</dbReference>
<feature type="transmembrane region" description="Helical" evidence="5">
    <location>
        <begin position="36"/>
        <end position="58"/>
    </location>
</feature>
<keyword evidence="5" id="KW-0812">Transmembrane</keyword>
<dbReference type="Pfam" id="PF08534">
    <property type="entry name" value="Redoxin"/>
    <property type="match status" value="1"/>
</dbReference>
<evidence type="ECO:0000313" key="8">
    <source>
        <dbReference type="Proteomes" id="UP000315908"/>
    </source>
</evidence>
<dbReference type="OrthoDB" id="793244at2"/>
<keyword evidence="7" id="KW-0413">Isomerase</keyword>
<keyword evidence="3" id="KW-1015">Disulfide bond</keyword>
<dbReference type="PANTHER" id="PTHR42852">
    <property type="entry name" value="THIOL:DISULFIDE INTERCHANGE PROTEIN DSBE"/>
    <property type="match status" value="1"/>
</dbReference>
<evidence type="ECO:0000256" key="3">
    <source>
        <dbReference type="ARBA" id="ARBA00023157"/>
    </source>
</evidence>
<dbReference type="EMBL" id="VLKR01000028">
    <property type="protein sequence ID" value="TWI16587.1"/>
    <property type="molecule type" value="Genomic_DNA"/>
</dbReference>
<reference evidence="7 8" key="1">
    <citation type="journal article" date="2015" name="Stand. Genomic Sci.">
        <title>Genomic Encyclopedia of Bacterial and Archaeal Type Strains, Phase III: the genomes of soil and plant-associated and newly described type strains.</title>
        <authorList>
            <person name="Whitman W.B."/>
            <person name="Woyke T."/>
            <person name="Klenk H.P."/>
            <person name="Zhou Y."/>
            <person name="Lilburn T.G."/>
            <person name="Beck B.J."/>
            <person name="De Vos P."/>
            <person name="Vandamme P."/>
            <person name="Eisen J.A."/>
            <person name="Garrity G."/>
            <person name="Hugenholtz P."/>
            <person name="Kyrpides N.C."/>
        </authorList>
    </citation>
    <scope>NUCLEOTIDE SEQUENCE [LARGE SCALE GENOMIC DNA]</scope>
    <source>
        <strain evidence="7 8">CGMCC 1.6855</strain>
    </source>
</reference>
<keyword evidence="4" id="KW-0676">Redox-active center</keyword>
<dbReference type="SUPFAM" id="SSF52833">
    <property type="entry name" value="Thioredoxin-like"/>
    <property type="match status" value="1"/>
</dbReference>
<accession>A0A562M9I0</accession>
<dbReference type="GO" id="GO:0017004">
    <property type="term" value="P:cytochrome complex assembly"/>
    <property type="evidence" value="ECO:0007669"/>
    <property type="project" value="UniProtKB-KW"/>
</dbReference>
<feature type="domain" description="Thioredoxin" evidence="6">
    <location>
        <begin position="77"/>
        <end position="230"/>
    </location>
</feature>
<dbReference type="InterPro" id="IPR036249">
    <property type="entry name" value="Thioredoxin-like_sf"/>
</dbReference>
<evidence type="ECO:0000256" key="4">
    <source>
        <dbReference type="ARBA" id="ARBA00023284"/>
    </source>
</evidence>
<gene>
    <name evidence="7" type="ORF">IQ31_04285</name>
</gene>
<dbReference type="GO" id="GO:0030313">
    <property type="term" value="C:cell envelope"/>
    <property type="evidence" value="ECO:0007669"/>
    <property type="project" value="UniProtKB-SubCell"/>
</dbReference>
<dbReference type="CDD" id="cd02966">
    <property type="entry name" value="TlpA_like_family"/>
    <property type="match status" value="1"/>
</dbReference>
<evidence type="ECO:0000256" key="1">
    <source>
        <dbReference type="ARBA" id="ARBA00004196"/>
    </source>
</evidence>
<protein>
    <submittedName>
        <fullName evidence="7">Thiol-disulfide isomerase/thioredoxin</fullName>
    </submittedName>
</protein>
<organism evidence="7 8">
    <name type="scientific">Sphingobacterium siyangense</name>
    <dbReference type="NCBI Taxonomy" id="459529"/>
    <lineage>
        <taxon>Bacteria</taxon>
        <taxon>Pseudomonadati</taxon>
        <taxon>Bacteroidota</taxon>
        <taxon>Sphingobacteriia</taxon>
        <taxon>Sphingobacteriales</taxon>
        <taxon>Sphingobacteriaceae</taxon>
        <taxon>Sphingobacterium</taxon>
    </lineage>
</organism>
<dbReference type="AlphaFoldDB" id="A0A562M9I0"/>
<dbReference type="Proteomes" id="UP000315908">
    <property type="component" value="Unassembled WGS sequence"/>
</dbReference>
<dbReference type="InterPro" id="IPR013766">
    <property type="entry name" value="Thioredoxin_domain"/>
</dbReference>
<dbReference type="InterPro" id="IPR013740">
    <property type="entry name" value="Redoxin"/>
</dbReference>
<evidence type="ECO:0000259" key="6">
    <source>
        <dbReference type="PROSITE" id="PS51352"/>
    </source>
</evidence>
<sequence>MNNFYKAGRELSIVKGNSSSKQTTSKNFITLFDKVVNIPVIQIALLVILFVLVSMFSLSAQTPRKESGADGLLIKHLKIGDTIPQALWDLRLDVVGHPTGVQTISLRDYNTKKLIILDFWATWCSSCIASFPGLYKLQDDMDRLVKVLSVTYQDRAAVEKFISKSEFIQTHGLANRFSSIVNDKLLTKFFDKDAIPFTVCIDNNGVVRALAMPSELNALALKQMIKDRNAVPVAAKVLAFDQPLLQPYYDAKIINYYYSSLLPYGQGISQASSFTVDSVHQYKHLVVPNLNVFMQYGIALQNAQNYIAGLSKIRARRILEINAPDSIIHRLEQDRNFWKYTYESVSPMLWNDNTVYKKMESDLNFYLGMKASYQLRDVECLVMRRADGKKPRPSKELAKVPIVILNGLVENDGSSDGKFLQKAQLGNDKPKNAFIGVEIKNIPNLFNLRSFSVLPFMVDETGLDERIDLSLPDNLSDIDQLKQAFAVQGLTLSLERRKMIMFVLTQDGFKDNGSVMKLTRYGYVAEHGKELIR</sequence>
<dbReference type="GO" id="GO:0016853">
    <property type="term" value="F:isomerase activity"/>
    <property type="evidence" value="ECO:0007669"/>
    <property type="project" value="UniProtKB-KW"/>
</dbReference>
<keyword evidence="5" id="KW-0472">Membrane</keyword>
<evidence type="ECO:0000256" key="5">
    <source>
        <dbReference type="SAM" id="Phobius"/>
    </source>
</evidence>
<dbReference type="RefSeq" id="WP_158638941.1">
    <property type="nucleotide sequence ID" value="NZ_VLKR01000028.1"/>
</dbReference>
<proteinExistence type="predicted"/>